<dbReference type="Proteomes" id="UP000215185">
    <property type="component" value="Chromosome 1"/>
</dbReference>
<dbReference type="PROSITE" id="PS51257">
    <property type="entry name" value="PROKAR_LIPOPROTEIN"/>
    <property type="match status" value="1"/>
</dbReference>
<dbReference type="GO" id="GO:0006865">
    <property type="term" value="P:amino acid transport"/>
    <property type="evidence" value="ECO:0007669"/>
    <property type="project" value="UniProtKB-KW"/>
</dbReference>
<dbReference type="EMBL" id="LT906439">
    <property type="protein sequence ID" value="SNU88114.1"/>
    <property type="molecule type" value="Genomic_DNA"/>
</dbReference>
<gene>
    <name evidence="7" type="primary">braC</name>
    <name evidence="7" type="ORF">SAMEA4412692_00903</name>
</gene>
<keyword evidence="8" id="KW-1185">Reference proteome</keyword>
<evidence type="ECO:0000256" key="1">
    <source>
        <dbReference type="ARBA" id="ARBA00010062"/>
    </source>
</evidence>
<accession>A0A239STP5</accession>
<feature type="domain" description="Leucine-binding protein" evidence="6">
    <location>
        <begin position="49"/>
        <end position="386"/>
    </location>
</feature>
<evidence type="ECO:0000256" key="5">
    <source>
        <dbReference type="SAM" id="SignalP"/>
    </source>
</evidence>
<dbReference type="AlphaFoldDB" id="A0A239STP5"/>
<organism evidence="7 8">
    <name type="scientific">Streptococcus merionis</name>
    <dbReference type="NCBI Taxonomy" id="400065"/>
    <lineage>
        <taxon>Bacteria</taxon>
        <taxon>Bacillati</taxon>
        <taxon>Bacillota</taxon>
        <taxon>Bacilli</taxon>
        <taxon>Lactobacillales</taxon>
        <taxon>Streptococcaceae</taxon>
        <taxon>Streptococcus</taxon>
    </lineage>
</organism>
<dbReference type="InterPro" id="IPR028081">
    <property type="entry name" value="Leu-bd"/>
</dbReference>
<proteinExistence type="inferred from homology"/>
<dbReference type="CDD" id="cd06347">
    <property type="entry name" value="PBP1_ABC_LivK_ligand_binding-like"/>
    <property type="match status" value="1"/>
</dbReference>
<dbReference type="PANTHER" id="PTHR30483:SF6">
    <property type="entry name" value="PERIPLASMIC BINDING PROTEIN OF ABC TRANSPORTER FOR NATURAL AMINO ACIDS"/>
    <property type="match status" value="1"/>
</dbReference>
<dbReference type="STRING" id="1123308.GCA_000380085_00244"/>
<reference evidence="7 8" key="1">
    <citation type="submission" date="2017-06" db="EMBL/GenBank/DDBJ databases">
        <authorList>
            <consortium name="Pathogen Informatics"/>
        </authorList>
    </citation>
    <scope>NUCLEOTIDE SEQUENCE [LARGE SCALE GENOMIC DNA]</scope>
    <source>
        <strain evidence="7 8">NCTC13788</strain>
    </source>
</reference>
<evidence type="ECO:0000256" key="2">
    <source>
        <dbReference type="ARBA" id="ARBA00022448"/>
    </source>
</evidence>
<dbReference type="InterPro" id="IPR000709">
    <property type="entry name" value="Leu_Ile_Val-bd"/>
</dbReference>
<dbReference type="PANTHER" id="PTHR30483">
    <property type="entry name" value="LEUCINE-SPECIFIC-BINDING PROTEIN"/>
    <property type="match status" value="1"/>
</dbReference>
<evidence type="ECO:0000259" key="6">
    <source>
        <dbReference type="Pfam" id="PF13458"/>
    </source>
</evidence>
<evidence type="ECO:0000313" key="7">
    <source>
        <dbReference type="EMBL" id="SNU88114.1"/>
    </source>
</evidence>
<dbReference type="Pfam" id="PF13458">
    <property type="entry name" value="Peripla_BP_6"/>
    <property type="match status" value="1"/>
</dbReference>
<comment type="similarity">
    <text evidence="1">Belongs to the leucine-binding protein family.</text>
</comment>
<dbReference type="PRINTS" id="PR00337">
    <property type="entry name" value="LEUILEVALBP"/>
</dbReference>
<name>A0A239STP5_9STRE</name>
<keyword evidence="4" id="KW-0029">Amino-acid transport</keyword>
<evidence type="ECO:0000313" key="8">
    <source>
        <dbReference type="Proteomes" id="UP000215185"/>
    </source>
</evidence>
<evidence type="ECO:0000256" key="4">
    <source>
        <dbReference type="ARBA" id="ARBA00022970"/>
    </source>
</evidence>
<evidence type="ECO:0000256" key="3">
    <source>
        <dbReference type="ARBA" id="ARBA00022729"/>
    </source>
</evidence>
<feature type="signal peptide" evidence="5">
    <location>
        <begin position="1"/>
        <end position="20"/>
    </location>
</feature>
<dbReference type="InterPro" id="IPR028082">
    <property type="entry name" value="Peripla_BP_I"/>
</dbReference>
<feature type="chain" id="PRO_5039233837" evidence="5">
    <location>
        <begin position="21"/>
        <end position="398"/>
    </location>
</feature>
<dbReference type="KEGG" id="smen:SAMEA4412692_0903"/>
<dbReference type="eggNOG" id="COG0683">
    <property type="taxonomic scope" value="Bacteria"/>
</dbReference>
<dbReference type="InterPro" id="IPR051010">
    <property type="entry name" value="BCAA_transport"/>
</dbReference>
<keyword evidence="3 5" id="KW-0732">Signal</keyword>
<protein>
    <submittedName>
        <fullName evidence="7">High-affinity leucine-specific transport system,periplasmic binding protein LivK (TC 3.A.1.4.1)</fullName>
    </submittedName>
</protein>
<dbReference type="RefSeq" id="WP_018372807.1">
    <property type="nucleotide sequence ID" value="NZ_JBCLRV010000053.1"/>
</dbReference>
<dbReference type="OrthoDB" id="9783240at2"/>
<dbReference type="SUPFAM" id="SSF53822">
    <property type="entry name" value="Periplasmic binding protein-like I"/>
    <property type="match status" value="1"/>
</dbReference>
<sequence>MKSRKFAMTLLTFASAAFLAACGEVGGTNTGGGSASSSSQASGNAIGETIKIGYNFELSGAVASYGNTEKNGADLAVEEINAAGGVDGKKLEVISKDNKSETAEAATVATSLVTEGANVIVGPATSGASAAATANVTRGAVPMITPSGTQDNLVFAADGKTVNDYFFRATFVDSYQGQLLSTYATDTLKAKKVVLYYDNSSDYAKGIADAFKESYSGEIVETLTFASGDKDYQAALTKIKGLDFDAIIMPGYYEETGAIVKQARDLGITAPIAGPDGFDSPVFLEKAGAAATDVHYLSAFSTEGSEKAKKFYDAYVAKYGEEPSMFSALAYDSVYMAAEAAKGASTSVDIKDNLAKLSDFEGVTGTMSVDKNHNVVKSAYVISFSDGKVSGVEVLEAK</sequence>
<dbReference type="Gene3D" id="3.40.50.2300">
    <property type="match status" value="2"/>
</dbReference>
<keyword evidence="2" id="KW-0813">Transport</keyword>